<gene>
    <name evidence="2" type="ORF">MKW98_010027</name>
</gene>
<evidence type="ECO:0000313" key="3">
    <source>
        <dbReference type="Proteomes" id="UP001202328"/>
    </source>
</evidence>
<evidence type="ECO:0000256" key="1">
    <source>
        <dbReference type="SAM" id="MobiDB-lite"/>
    </source>
</evidence>
<dbReference type="Proteomes" id="UP001202328">
    <property type="component" value="Unassembled WGS sequence"/>
</dbReference>
<feature type="region of interest" description="Disordered" evidence="1">
    <location>
        <begin position="30"/>
        <end position="62"/>
    </location>
</feature>
<organism evidence="2 3">
    <name type="scientific">Papaver atlanticum</name>
    <dbReference type="NCBI Taxonomy" id="357466"/>
    <lineage>
        <taxon>Eukaryota</taxon>
        <taxon>Viridiplantae</taxon>
        <taxon>Streptophyta</taxon>
        <taxon>Embryophyta</taxon>
        <taxon>Tracheophyta</taxon>
        <taxon>Spermatophyta</taxon>
        <taxon>Magnoliopsida</taxon>
        <taxon>Ranunculales</taxon>
        <taxon>Papaveraceae</taxon>
        <taxon>Papaveroideae</taxon>
        <taxon>Papaver</taxon>
    </lineage>
</organism>
<evidence type="ECO:0000313" key="2">
    <source>
        <dbReference type="EMBL" id="KAI3839722.1"/>
    </source>
</evidence>
<comment type="caution">
    <text evidence="2">The sequence shown here is derived from an EMBL/GenBank/DDBJ whole genome shotgun (WGS) entry which is preliminary data.</text>
</comment>
<protein>
    <submittedName>
        <fullName evidence="2">Uncharacterized protein</fullName>
    </submittedName>
</protein>
<name>A0AAD4RXM6_9MAGN</name>
<dbReference type="EMBL" id="JAJJMB010017331">
    <property type="protein sequence ID" value="KAI3839722.1"/>
    <property type="molecule type" value="Genomic_DNA"/>
</dbReference>
<feature type="compositionally biased region" description="Basic and acidic residues" evidence="1">
    <location>
        <begin position="31"/>
        <end position="42"/>
    </location>
</feature>
<sequence length="99" mass="10555">MDILLCSQSHASSRVAYLKEKPKRAVVVVQPKKDNGKGKDGGGNKYKGSDGTQRTHSDMPMLTGLDANTGKYVPYGASVADMYIGAGVIRLTLVVPNKC</sequence>
<proteinExistence type="predicted"/>
<reference evidence="2" key="1">
    <citation type="submission" date="2022-04" db="EMBL/GenBank/DDBJ databases">
        <title>A functionally conserved STORR gene fusion in Papaver species that diverged 16.8 million years ago.</title>
        <authorList>
            <person name="Catania T."/>
        </authorList>
    </citation>
    <scope>NUCLEOTIDE SEQUENCE</scope>
    <source>
        <strain evidence="2">S-188037</strain>
    </source>
</reference>
<accession>A0AAD4RXM6</accession>
<feature type="non-terminal residue" evidence="2">
    <location>
        <position position="99"/>
    </location>
</feature>
<keyword evidence="3" id="KW-1185">Reference proteome</keyword>
<dbReference type="AlphaFoldDB" id="A0AAD4RXM6"/>